<organism evidence="2 3">
    <name type="scientific">Xenorhabdus vietnamensis</name>
    <dbReference type="NCBI Taxonomy" id="351656"/>
    <lineage>
        <taxon>Bacteria</taxon>
        <taxon>Pseudomonadati</taxon>
        <taxon>Pseudomonadota</taxon>
        <taxon>Gammaproteobacteria</taxon>
        <taxon>Enterobacterales</taxon>
        <taxon>Morganellaceae</taxon>
        <taxon>Xenorhabdus</taxon>
    </lineage>
</organism>
<dbReference type="EMBL" id="MUBJ01000016">
    <property type="protein sequence ID" value="OTA15353.1"/>
    <property type="molecule type" value="Genomic_DNA"/>
</dbReference>
<keyword evidence="3" id="KW-1185">Reference proteome</keyword>
<dbReference type="Proteomes" id="UP000194350">
    <property type="component" value="Unassembled WGS sequence"/>
</dbReference>
<accession>A0A1Y2SCU5</accession>
<dbReference type="AlphaFoldDB" id="A0A1Y2SCU5"/>
<sequence>MKISDNVLKNGSGHGYNGSLSLGWRESHTLPEYQKNDVMTRALRSGLINPAKESQLSRCFFKHNWQQDA</sequence>
<dbReference type="RefSeq" id="WP_086109923.1">
    <property type="nucleotide sequence ID" value="NZ_CAWNGD010000058.1"/>
</dbReference>
<evidence type="ECO:0000313" key="3">
    <source>
        <dbReference type="Proteomes" id="UP000194350"/>
    </source>
</evidence>
<comment type="caution">
    <text evidence="2">The sequence shown here is derived from an EMBL/GenBank/DDBJ whole genome shotgun (WGS) entry which is preliminary data.</text>
</comment>
<reference evidence="2 3" key="1">
    <citation type="submission" date="2016-10" db="EMBL/GenBank/DDBJ databases">
        <title>Systematic genetic and metabolomic analysis of Xenorhabdus and Photorhabdus spp., highlights the requirements for a dual symbiotic and pathogenic life style.</title>
        <authorList>
            <person name="Tobias N.J."/>
            <person name="Wolff H."/>
            <person name="Djahanschiri B."/>
            <person name="Pidot S.J."/>
            <person name="Stinear T.P."/>
            <person name="Ebersberger I."/>
            <person name="Bode H.B."/>
        </authorList>
    </citation>
    <scope>NUCLEOTIDE SEQUENCE [LARGE SCALE GENOMIC DNA]</scope>
    <source>
        <strain evidence="2 3">DSM 22392</strain>
    </source>
</reference>
<proteinExistence type="predicted"/>
<name>A0A1Y2SCU5_9GAMM</name>
<gene>
    <name evidence="2" type="ORF">Xvie_02851</name>
</gene>
<evidence type="ECO:0000313" key="2">
    <source>
        <dbReference type="EMBL" id="OTA15353.1"/>
    </source>
</evidence>
<feature type="region of interest" description="Disordered" evidence="1">
    <location>
        <begin position="1"/>
        <end position="22"/>
    </location>
</feature>
<evidence type="ECO:0000256" key="1">
    <source>
        <dbReference type="SAM" id="MobiDB-lite"/>
    </source>
</evidence>
<protein>
    <submittedName>
        <fullName evidence="2">Uncharacterized protein</fullName>
    </submittedName>
</protein>
<dbReference type="STRING" id="351656.Xvie_02851"/>